<keyword evidence="2" id="KW-1185">Reference proteome</keyword>
<reference evidence="1" key="1">
    <citation type="submission" date="2020-03" db="EMBL/GenBank/DDBJ databases">
        <title>Castanea mollissima Vanexum genome sequencing.</title>
        <authorList>
            <person name="Staton M."/>
        </authorList>
    </citation>
    <scope>NUCLEOTIDE SEQUENCE</scope>
    <source>
        <tissue evidence="1">Leaf</tissue>
    </source>
</reference>
<sequence length="90" mass="10059">MGAQSWSRKPFPILRLIMKVLVPGTTEVCLEVRTVVQLIWYSRQYISCITRFKDYFIGYATGNNCGLSGLILSITYKGHIGLSVAVADND</sequence>
<accession>A0A8J4QVW5</accession>
<name>A0A8J4QVW5_9ROSI</name>
<proteinExistence type="predicted"/>
<gene>
    <name evidence="1" type="ORF">CMV_020821</name>
</gene>
<organism evidence="1 2">
    <name type="scientific">Castanea mollissima</name>
    <name type="common">Chinese chestnut</name>
    <dbReference type="NCBI Taxonomy" id="60419"/>
    <lineage>
        <taxon>Eukaryota</taxon>
        <taxon>Viridiplantae</taxon>
        <taxon>Streptophyta</taxon>
        <taxon>Embryophyta</taxon>
        <taxon>Tracheophyta</taxon>
        <taxon>Spermatophyta</taxon>
        <taxon>Magnoliopsida</taxon>
        <taxon>eudicotyledons</taxon>
        <taxon>Gunneridae</taxon>
        <taxon>Pentapetalae</taxon>
        <taxon>rosids</taxon>
        <taxon>fabids</taxon>
        <taxon>Fagales</taxon>
        <taxon>Fagaceae</taxon>
        <taxon>Castanea</taxon>
    </lineage>
</organism>
<evidence type="ECO:0000313" key="1">
    <source>
        <dbReference type="EMBL" id="KAF3953764.1"/>
    </source>
</evidence>
<dbReference type="EMBL" id="JRKL02003943">
    <property type="protein sequence ID" value="KAF3953764.1"/>
    <property type="molecule type" value="Genomic_DNA"/>
</dbReference>
<comment type="caution">
    <text evidence="1">The sequence shown here is derived from an EMBL/GenBank/DDBJ whole genome shotgun (WGS) entry which is preliminary data.</text>
</comment>
<dbReference type="AlphaFoldDB" id="A0A8J4QVW5"/>
<evidence type="ECO:0000313" key="2">
    <source>
        <dbReference type="Proteomes" id="UP000737018"/>
    </source>
</evidence>
<protein>
    <submittedName>
        <fullName evidence="1">Uncharacterized protein</fullName>
    </submittedName>
</protein>
<dbReference type="Proteomes" id="UP000737018">
    <property type="component" value="Unassembled WGS sequence"/>
</dbReference>